<reference evidence="1 2" key="1">
    <citation type="journal article" date="2020" name="Phytopathology">
        <title>Genome Sequence Resources of Colletotrichum truncatum, C. plurivorum, C. musicola, and C. sojae: Four Species Pathogenic to Soybean (Glycine max).</title>
        <authorList>
            <person name="Rogerio F."/>
            <person name="Boufleur T.R."/>
            <person name="Ciampi-Guillardi M."/>
            <person name="Sukno S.A."/>
            <person name="Thon M.R."/>
            <person name="Massola Junior N.S."/>
            <person name="Baroncelli R."/>
        </authorList>
    </citation>
    <scope>NUCLEOTIDE SEQUENCE [LARGE SCALE GENOMIC DNA]</scope>
    <source>
        <strain evidence="1 2">CMES1059</strain>
    </source>
</reference>
<keyword evidence="2" id="KW-1185">Reference proteome</keyword>
<gene>
    <name evidence="1" type="ORF">CTRU02_205301</name>
</gene>
<sequence length="364" mass="39909">MAVDAVSQTRFWRDRSPCPKSKPSLSPCVTSDTYQSVIENDASSSNSVTAKIRNISTDCSSEAFTPLSSTTSETESSGIFELHAKDHYPQTLNSIVAHQPLYNAKAPTKTRLGSDMAITSISWAKGSSPEDQKARREKRTRMARLDSKPSQAQGLLEECFTLEISTGVSRSTQTYPDPAFELNSPGIATKPYKLSFVDPEVFRGYRSAIKAERKWLQLSNGIKSPRLGAKQMEPGKHASPSLAVQLKDVNLLEMPPLDLSDPATEPAMASMVAIEADYSDMPNLFRKDNGEEDVDNKFDPDADMNGSGIPSQDKVHIQATIRAGTEDGCNKNKIPEGERSQEKGLVRGGLILRLRQLLAYQTHG</sequence>
<comment type="caution">
    <text evidence="1">The sequence shown here is derived from an EMBL/GenBank/DDBJ whole genome shotgun (WGS) entry which is preliminary data.</text>
</comment>
<name>A0ACC3Z3L7_COLTU</name>
<dbReference type="Proteomes" id="UP000805649">
    <property type="component" value="Unassembled WGS sequence"/>
</dbReference>
<protein>
    <submittedName>
        <fullName evidence="1">Uncharacterized protein</fullName>
    </submittedName>
</protein>
<proteinExistence type="predicted"/>
<organism evidence="1 2">
    <name type="scientific">Colletotrichum truncatum</name>
    <name type="common">Anthracnose fungus</name>
    <name type="synonym">Colletotrichum capsici</name>
    <dbReference type="NCBI Taxonomy" id="5467"/>
    <lineage>
        <taxon>Eukaryota</taxon>
        <taxon>Fungi</taxon>
        <taxon>Dikarya</taxon>
        <taxon>Ascomycota</taxon>
        <taxon>Pezizomycotina</taxon>
        <taxon>Sordariomycetes</taxon>
        <taxon>Hypocreomycetidae</taxon>
        <taxon>Glomerellales</taxon>
        <taxon>Glomerellaceae</taxon>
        <taxon>Colletotrichum</taxon>
        <taxon>Colletotrichum truncatum species complex</taxon>
    </lineage>
</organism>
<dbReference type="EMBL" id="VUJX02000003">
    <property type="protein sequence ID" value="KAL0938691.1"/>
    <property type="molecule type" value="Genomic_DNA"/>
</dbReference>
<accession>A0ACC3Z3L7</accession>
<evidence type="ECO:0000313" key="2">
    <source>
        <dbReference type="Proteomes" id="UP000805649"/>
    </source>
</evidence>
<evidence type="ECO:0000313" key="1">
    <source>
        <dbReference type="EMBL" id="KAL0938691.1"/>
    </source>
</evidence>